<gene>
    <name evidence="2" type="ORF">FOZ62_025117</name>
    <name evidence="3" type="ORF">FOZ63_025758</name>
</gene>
<accession>A0A7J6NKY4</accession>
<evidence type="ECO:0000256" key="1">
    <source>
        <dbReference type="SAM" id="Phobius"/>
    </source>
</evidence>
<keyword evidence="1" id="KW-0812">Transmembrane</keyword>
<organism evidence="2 5">
    <name type="scientific">Perkinsus olseni</name>
    <name type="common">Perkinsus atlanticus</name>
    <dbReference type="NCBI Taxonomy" id="32597"/>
    <lineage>
        <taxon>Eukaryota</taxon>
        <taxon>Sar</taxon>
        <taxon>Alveolata</taxon>
        <taxon>Perkinsozoa</taxon>
        <taxon>Perkinsea</taxon>
        <taxon>Perkinsida</taxon>
        <taxon>Perkinsidae</taxon>
        <taxon>Perkinsus</taxon>
    </lineage>
</organism>
<keyword evidence="4" id="KW-1185">Reference proteome</keyword>
<evidence type="ECO:0000313" key="5">
    <source>
        <dbReference type="Proteomes" id="UP000574390"/>
    </source>
</evidence>
<reference evidence="4 5" key="1">
    <citation type="submission" date="2020-04" db="EMBL/GenBank/DDBJ databases">
        <title>Perkinsus olseni comparative genomics.</title>
        <authorList>
            <person name="Bogema D.R."/>
        </authorList>
    </citation>
    <scope>NUCLEOTIDE SEQUENCE [LARGE SCALE GENOMIC DNA]</scope>
    <source>
        <strain evidence="2">ATCC PRA-205</strain>
        <strain evidence="3 4">ATCC PRA-207</strain>
    </source>
</reference>
<keyword evidence="1" id="KW-0472">Membrane</keyword>
<evidence type="ECO:0000313" key="2">
    <source>
        <dbReference type="EMBL" id="KAF4684508.1"/>
    </source>
</evidence>
<comment type="caution">
    <text evidence="2">The sequence shown here is derived from an EMBL/GenBank/DDBJ whole genome shotgun (WGS) entry which is preliminary data.</text>
</comment>
<dbReference type="EMBL" id="JABANM010037178">
    <property type="protein sequence ID" value="KAF4684508.1"/>
    <property type="molecule type" value="Genomic_DNA"/>
</dbReference>
<keyword evidence="1" id="KW-1133">Transmembrane helix</keyword>
<dbReference type="EMBL" id="JABANO010036307">
    <property type="protein sequence ID" value="KAF4702049.1"/>
    <property type="molecule type" value="Genomic_DNA"/>
</dbReference>
<dbReference type="AlphaFoldDB" id="A0A7J6NKY4"/>
<feature type="transmembrane region" description="Helical" evidence="1">
    <location>
        <begin position="34"/>
        <end position="61"/>
    </location>
</feature>
<name>A0A7J6NKY4_PEROL</name>
<evidence type="ECO:0000313" key="4">
    <source>
        <dbReference type="Proteomes" id="UP000553632"/>
    </source>
</evidence>
<sequence length="272" mass="29911">MPSSTPVSAASVSANRAVAFGQGPTVKHQHESSLFLITTFSTTSLVVLVATVAAISAGQLWSKRSKEKGTMVPTTDEHERLAALQAQGVHIGADTSGCSIYQTSPLDPMHFWITLRPGKGVVGTTLYDLKEDQYYIFDRRPSGFEIIVGNEKFKGYSSESWEKLEKAGVLPLGHLTPDAVEVLEDSTPESPTDLMYIEDCLAVVETLMQNPPSGYKKGSTGWILKFHRDKVEKMKKTFKRMGIAQSKSNDSFDQSSLSSPNEYYYLSARMAI</sequence>
<dbReference type="Proteomes" id="UP000574390">
    <property type="component" value="Unassembled WGS sequence"/>
</dbReference>
<protein>
    <submittedName>
        <fullName evidence="2">Uncharacterized protein</fullName>
    </submittedName>
</protein>
<evidence type="ECO:0000313" key="3">
    <source>
        <dbReference type="EMBL" id="KAF4702049.1"/>
    </source>
</evidence>
<dbReference type="Proteomes" id="UP000553632">
    <property type="component" value="Unassembled WGS sequence"/>
</dbReference>
<proteinExistence type="predicted"/>